<comment type="caution">
    <text evidence="1">The sequence shown here is derived from an EMBL/GenBank/DDBJ whole genome shotgun (WGS) entry which is preliminary data.</text>
</comment>
<evidence type="ECO:0000313" key="1">
    <source>
        <dbReference type="EMBL" id="OIQ97805.1"/>
    </source>
</evidence>
<reference evidence="1" key="1">
    <citation type="submission" date="2016-10" db="EMBL/GenBank/DDBJ databases">
        <title>Sequence of Gallionella enrichment culture.</title>
        <authorList>
            <person name="Poehlein A."/>
            <person name="Muehling M."/>
            <person name="Daniel R."/>
        </authorList>
    </citation>
    <scope>NUCLEOTIDE SEQUENCE</scope>
</reference>
<sequence length="268" mass="29570">MTIIESAEAACSDFDAIFLSTGTCPFLRAPGNGAAIPIDAIRQITNHDVLAAYQEFQSDANIKVLTAARKTDRRGALAVSVRGKGRYRIDWYHQRSSLSMTIRRVPFDRGPWVDYWSADYLRESYKARIEPLLIPGKVMWITAEIPQIGHLFGDALTEECSNANQHAKIIKVDDPVRYLHKSGADCLVEQIELGVDCESIAEAVRAVSVSAADGAIIDVSWADPSAAQSAIDNLRDEGLWVVAWAPLRYADPNDCRIVVNRQAIEVLA</sequence>
<accession>A0A1J5SC59</accession>
<dbReference type="AlphaFoldDB" id="A0A1J5SC59"/>
<organism evidence="1">
    <name type="scientific">mine drainage metagenome</name>
    <dbReference type="NCBI Taxonomy" id="410659"/>
    <lineage>
        <taxon>unclassified sequences</taxon>
        <taxon>metagenomes</taxon>
        <taxon>ecological metagenomes</taxon>
    </lineage>
</organism>
<proteinExistence type="predicted"/>
<name>A0A1J5SC59_9ZZZZ</name>
<protein>
    <submittedName>
        <fullName evidence="1">Uncharacterized protein</fullName>
    </submittedName>
</protein>
<gene>
    <name evidence="1" type="ORF">GALL_201300</name>
</gene>
<dbReference type="EMBL" id="MLJW01000127">
    <property type="protein sequence ID" value="OIQ97805.1"/>
    <property type="molecule type" value="Genomic_DNA"/>
</dbReference>
<dbReference type="Gene3D" id="3.30.450.90">
    <property type="match status" value="1"/>
</dbReference>